<evidence type="ECO:0000259" key="5">
    <source>
        <dbReference type="PROSITE" id="PS50893"/>
    </source>
</evidence>
<dbReference type="InterPro" id="IPR003439">
    <property type="entry name" value="ABC_transporter-like_ATP-bd"/>
</dbReference>
<dbReference type="GO" id="GO:0055085">
    <property type="term" value="P:transmembrane transport"/>
    <property type="evidence" value="ECO:0007669"/>
    <property type="project" value="UniProtKB-ARBA"/>
</dbReference>
<evidence type="ECO:0000256" key="2">
    <source>
        <dbReference type="ARBA" id="ARBA00022448"/>
    </source>
</evidence>
<dbReference type="Proteomes" id="UP000292686">
    <property type="component" value="Unassembled WGS sequence"/>
</dbReference>
<dbReference type="PROSITE" id="PS50893">
    <property type="entry name" value="ABC_TRANSPORTER_2"/>
    <property type="match status" value="1"/>
</dbReference>
<comment type="similarity">
    <text evidence="1">Belongs to the ABC transporter superfamily.</text>
</comment>
<dbReference type="InterPro" id="IPR027417">
    <property type="entry name" value="P-loop_NTPase"/>
</dbReference>
<reference evidence="7 8" key="1">
    <citation type="submission" date="2019-01" db="EMBL/GenBank/DDBJ databases">
        <title>Agromyces.</title>
        <authorList>
            <person name="Li J."/>
        </authorList>
    </citation>
    <scope>NUCLEOTIDE SEQUENCE [LARGE SCALE GENOMIC DNA]</scope>
    <source>
        <strain evidence="7 8">DSM 23870</strain>
    </source>
</reference>
<dbReference type="PANTHER" id="PTHR43776">
    <property type="entry name" value="TRANSPORT ATP-BINDING PROTEIN"/>
    <property type="match status" value="1"/>
</dbReference>
<keyword evidence="8" id="KW-1185">Reference proteome</keyword>
<evidence type="ECO:0000313" key="9">
    <source>
        <dbReference type="Proteomes" id="UP000581087"/>
    </source>
</evidence>
<dbReference type="PROSITE" id="PS00211">
    <property type="entry name" value="ABC_TRANSPORTER_1"/>
    <property type="match status" value="1"/>
</dbReference>
<reference evidence="6 9" key="2">
    <citation type="submission" date="2020-07" db="EMBL/GenBank/DDBJ databases">
        <title>Sequencing the genomes of 1000 actinobacteria strains.</title>
        <authorList>
            <person name="Klenk H.-P."/>
        </authorList>
    </citation>
    <scope>NUCLEOTIDE SEQUENCE [LARGE SCALE GENOMIC DNA]</scope>
    <source>
        <strain evidence="6 9">DSM 23870</strain>
    </source>
</reference>
<evidence type="ECO:0000256" key="1">
    <source>
        <dbReference type="ARBA" id="ARBA00005417"/>
    </source>
</evidence>
<dbReference type="EMBL" id="JACCBI010000001">
    <property type="protein sequence ID" value="NYD66037.1"/>
    <property type="molecule type" value="Genomic_DNA"/>
</dbReference>
<sequence>MSHGAAHGFPVHLSDLTIEYPAHGPSPAHVAVHGLSLRIEPGEVVGLLGGSGSGKSTVADVISGDFLKARAGEVHPVITGGQATVLGYELRGLGRRASAELHFDVGHVGQDAGAVLPADRSVAEIVGEPILVRDPSYNRSALMSRVATIIDAVRLPLTVLDSYPYELSSGQRQRVAIARALVLGPALLVADEPTTGIDVTVRDSIVDLIHELQAQRTFSALIVSHDLSVLERLVDRVAVLDRGRLVALGTLDEVFSDPIHPYVVRLADELAEAGLELSAAE</sequence>
<name>A0A4Q2M318_9MICO</name>
<keyword evidence="4 7" id="KW-0067">ATP-binding</keyword>
<keyword evidence="2" id="KW-0813">Transport</keyword>
<dbReference type="GO" id="GO:0005524">
    <property type="term" value="F:ATP binding"/>
    <property type="evidence" value="ECO:0007669"/>
    <property type="project" value="UniProtKB-KW"/>
</dbReference>
<dbReference type="SMART" id="SM00382">
    <property type="entry name" value="AAA"/>
    <property type="match status" value="1"/>
</dbReference>
<evidence type="ECO:0000313" key="7">
    <source>
        <dbReference type="EMBL" id="RXZ86365.1"/>
    </source>
</evidence>
<evidence type="ECO:0000256" key="3">
    <source>
        <dbReference type="ARBA" id="ARBA00022741"/>
    </source>
</evidence>
<feature type="domain" description="ABC transporter" evidence="5">
    <location>
        <begin position="11"/>
        <end position="267"/>
    </location>
</feature>
<dbReference type="AlphaFoldDB" id="A0A4Q2M318"/>
<gene>
    <name evidence="6" type="ORF">BJ972_000556</name>
    <name evidence="7" type="ORF">ESP50_11450</name>
</gene>
<dbReference type="GO" id="GO:0016887">
    <property type="term" value="F:ATP hydrolysis activity"/>
    <property type="evidence" value="ECO:0007669"/>
    <property type="project" value="InterPro"/>
</dbReference>
<dbReference type="SUPFAM" id="SSF52540">
    <property type="entry name" value="P-loop containing nucleoside triphosphate hydrolases"/>
    <property type="match status" value="1"/>
</dbReference>
<dbReference type="RefSeq" id="WP_129175225.1">
    <property type="nucleotide sequence ID" value="NZ_JACCBI010000001.1"/>
</dbReference>
<accession>A0A4Q2M318</accession>
<evidence type="ECO:0000313" key="8">
    <source>
        <dbReference type="Proteomes" id="UP000292686"/>
    </source>
</evidence>
<comment type="caution">
    <text evidence="7">The sequence shown here is derived from an EMBL/GenBank/DDBJ whole genome shotgun (WGS) entry which is preliminary data.</text>
</comment>
<dbReference type="Gene3D" id="3.40.50.300">
    <property type="entry name" value="P-loop containing nucleotide triphosphate hydrolases"/>
    <property type="match status" value="1"/>
</dbReference>
<protein>
    <submittedName>
        <fullName evidence="6">ABC-type glutathione transport system ATPase component</fullName>
    </submittedName>
    <submittedName>
        <fullName evidence="7">ATP-binding cassette domain-containing protein</fullName>
    </submittedName>
</protein>
<dbReference type="EMBL" id="SDPM01000005">
    <property type="protein sequence ID" value="RXZ86365.1"/>
    <property type="molecule type" value="Genomic_DNA"/>
</dbReference>
<dbReference type="InterPro" id="IPR050319">
    <property type="entry name" value="ABC_transp_ATP-bind"/>
</dbReference>
<dbReference type="OrthoDB" id="5113678at2"/>
<dbReference type="Pfam" id="PF00005">
    <property type="entry name" value="ABC_tran"/>
    <property type="match status" value="1"/>
</dbReference>
<dbReference type="PANTHER" id="PTHR43776:SF7">
    <property type="entry name" value="D,D-DIPEPTIDE TRANSPORT ATP-BINDING PROTEIN DDPF-RELATED"/>
    <property type="match status" value="1"/>
</dbReference>
<organism evidence="7 8">
    <name type="scientific">Agromyces atrinae</name>
    <dbReference type="NCBI Taxonomy" id="592376"/>
    <lineage>
        <taxon>Bacteria</taxon>
        <taxon>Bacillati</taxon>
        <taxon>Actinomycetota</taxon>
        <taxon>Actinomycetes</taxon>
        <taxon>Micrococcales</taxon>
        <taxon>Microbacteriaceae</taxon>
        <taxon>Agromyces</taxon>
    </lineage>
</organism>
<proteinExistence type="inferred from homology"/>
<keyword evidence="3" id="KW-0547">Nucleotide-binding</keyword>
<dbReference type="Proteomes" id="UP000581087">
    <property type="component" value="Unassembled WGS sequence"/>
</dbReference>
<dbReference type="InterPro" id="IPR003593">
    <property type="entry name" value="AAA+_ATPase"/>
</dbReference>
<dbReference type="InterPro" id="IPR017871">
    <property type="entry name" value="ABC_transporter-like_CS"/>
</dbReference>
<evidence type="ECO:0000256" key="4">
    <source>
        <dbReference type="ARBA" id="ARBA00022840"/>
    </source>
</evidence>
<evidence type="ECO:0000313" key="6">
    <source>
        <dbReference type="EMBL" id="NYD66037.1"/>
    </source>
</evidence>